<keyword evidence="1" id="KW-0732">Signal</keyword>
<evidence type="ECO:0000313" key="2">
    <source>
        <dbReference type="EMBL" id="ADR20222.1"/>
    </source>
</evidence>
<dbReference type="STRING" id="643867.Ftrac_0211"/>
<sequence length="434" mass="49056">MKKTIKLPLFYFMLFSSITFLSSCEDQCEKESVYYLYQPIFETVEVIRESVEVNEPRPINNLGKIYFKDGYLYLNEIEKGIHVIDNRDPSNPQKIAFINIPGNFSLAAKDHVLYANSYMDLLSFDISNPNNIREIDRLEEVFMNYNYYASSFYQNERQVVVDWKFVEERTITEVDCSNAYGYDGRVIDGLYAFSDVSAARVSGNAASSGAGTGGSMATFTIYDNYLYGIDNDNVILANISNVEMPALHSKIRVGWGIETLFPYGDKLFIGANDGMYIYDNAEPSNPELISKYQHINSCDPVVVQGNYAFVTLRSGTQCQGFSNQLEVVDISNLQSPTLVKEYPMYNPHGLGIDGNTLFICDGQAGLKIYDAENVNQISNNLIKQYRNINPIDVIPLGNVLMMISEQGLHQYDYSNLEEIKLISSILIEEPDAEN</sequence>
<dbReference type="OrthoDB" id="1521841at2"/>
<dbReference type="InterPro" id="IPR013211">
    <property type="entry name" value="LVIVD"/>
</dbReference>
<keyword evidence="3" id="KW-1185">Reference proteome</keyword>
<proteinExistence type="predicted"/>
<dbReference type="InterPro" id="IPR011047">
    <property type="entry name" value="Quinoprotein_ADH-like_sf"/>
</dbReference>
<protein>
    <submittedName>
        <fullName evidence="2">LVIVD repeat-containing protein</fullName>
    </submittedName>
</protein>
<dbReference type="PROSITE" id="PS51257">
    <property type="entry name" value="PROKAR_LIPOPROTEIN"/>
    <property type="match status" value="1"/>
</dbReference>
<feature type="chain" id="PRO_5003189849" evidence="1">
    <location>
        <begin position="22"/>
        <end position="434"/>
    </location>
</feature>
<name>E4TL84_MARTH</name>
<feature type="signal peptide" evidence="1">
    <location>
        <begin position="1"/>
        <end position="21"/>
    </location>
</feature>
<dbReference type="KEGG" id="mtt:Ftrac_0211"/>
<reference evidence="2 3" key="1">
    <citation type="journal article" date="2011" name="Stand. Genomic Sci.">
        <title>Complete genome sequence of Marivirga tractuosa type strain (H-43).</title>
        <authorList>
            <person name="Pagani I."/>
            <person name="Chertkov O."/>
            <person name="Lapidus A."/>
            <person name="Lucas S."/>
            <person name="Del Rio T.G."/>
            <person name="Tice H."/>
            <person name="Copeland A."/>
            <person name="Cheng J.F."/>
            <person name="Nolan M."/>
            <person name="Saunders E."/>
            <person name="Pitluck S."/>
            <person name="Held B."/>
            <person name="Goodwin L."/>
            <person name="Liolios K."/>
            <person name="Ovchinikova G."/>
            <person name="Ivanova N."/>
            <person name="Mavromatis K."/>
            <person name="Pati A."/>
            <person name="Chen A."/>
            <person name="Palaniappan K."/>
            <person name="Land M."/>
            <person name="Hauser L."/>
            <person name="Jeffries C.D."/>
            <person name="Detter J.C."/>
            <person name="Han C."/>
            <person name="Tapia R."/>
            <person name="Ngatchou-Djao O.D."/>
            <person name="Rohde M."/>
            <person name="Goker M."/>
            <person name="Spring S."/>
            <person name="Sikorski J."/>
            <person name="Woyke T."/>
            <person name="Bristow J."/>
            <person name="Eisen J.A."/>
            <person name="Markowitz V."/>
            <person name="Hugenholtz P."/>
            <person name="Klenk H.P."/>
            <person name="Kyrpides N.C."/>
        </authorList>
    </citation>
    <scope>NUCLEOTIDE SEQUENCE [LARGE SCALE GENOMIC DNA]</scope>
    <source>
        <strain evidence="3">ATCC 23168 / DSM 4126 / NBRC 15989 / NCIMB 1408 / VKM B-1430 / H-43</strain>
    </source>
</reference>
<dbReference type="RefSeq" id="WP_013452373.1">
    <property type="nucleotide sequence ID" value="NC_014759.1"/>
</dbReference>
<organism evidence="2 3">
    <name type="scientific">Marivirga tractuosa (strain ATCC 23168 / DSM 4126 / NBRC 15989 / NCIMB 1408 / VKM B-1430 / H-43)</name>
    <name type="common">Microscilla tractuosa</name>
    <name type="synonym">Flexibacter tractuosus</name>
    <dbReference type="NCBI Taxonomy" id="643867"/>
    <lineage>
        <taxon>Bacteria</taxon>
        <taxon>Pseudomonadati</taxon>
        <taxon>Bacteroidota</taxon>
        <taxon>Cytophagia</taxon>
        <taxon>Cytophagales</taxon>
        <taxon>Marivirgaceae</taxon>
        <taxon>Marivirga</taxon>
    </lineage>
</organism>
<dbReference type="eggNOG" id="COG5276">
    <property type="taxonomic scope" value="Bacteria"/>
</dbReference>
<evidence type="ECO:0000313" key="3">
    <source>
        <dbReference type="Proteomes" id="UP000008720"/>
    </source>
</evidence>
<dbReference type="Pfam" id="PF08309">
    <property type="entry name" value="LVIVD"/>
    <property type="match status" value="1"/>
</dbReference>
<gene>
    <name evidence="2" type="ordered locus">Ftrac_0211</name>
</gene>
<dbReference type="SUPFAM" id="SSF50998">
    <property type="entry name" value="Quinoprotein alcohol dehydrogenase-like"/>
    <property type="match status" value="1"/>
</dbReference>
<dbReference type="HOGENOM" id="CLU_631355_0_0_10"/>
<evidence type="ECO:0000256" key="1">
    <source>
        <dbReference type="SAM" id="SignalP"/>
    </source>
</evidence>
<dbReference type="EMBL" id="CP002349">
    <property type="protein sequence ID" value="ADR20222.1"/>
    <property type="molecule type" value="Genomic_DNA"/>
</dbReference>
<dbReference type="Proteomes" id="UP000008720">
    <property type="component" value="Chromosome"/>
</dbReference>
<accession>E4TL84</accession>
<dbReference type="AlphaFoldDB" id="E4TL84"/>